<evidence type="ECO:0000256" key="7">
    <source>
        <dbReference type="ARBA" id="ARBA00022806"/>
    </source>
</evidence>
<dbReference type="Proteomes" id="UP000305948">
    <property type="component" value="Unassembled WGS sequence"/>
</dbReference>
<dbReference type="InterPro" id="IPR026122">
    <property type="entry name" value="MOV-10/SDE3_DEXXQ/H-box"/>
</dbReference>
<feature type="domain" description="DNA2/NAM7 helicase helicase" evidence="12">
    <location>
        <begin position="550"/>
        <end position="621"/>
    </location>
</feature>
<sequence>MPTCECGENISARHLDAHRNGKRHRTKLRAREHVSRAQGTGTDAPAHTSDASRDAEYQRPRETSSDEVASNTERNRNGVSVSWEDGLVDFGILEADEVHVQDMQVRTVTIRCIHDDAVVSLEKVQLRSSFTTTGAPFIVFDEFRGGSTFWDTRNPPLLLPIHFHTTHAGRFTDTLELHFRDATRRQSFTITRRLLAVIGSQDDYQRLMPQTPYIRPQAANTSSPLEARSIPAGRPPTWTPADWTSRLPEYPIHPSLQGLAQSPGGGRALKQRMPVSLGIGTYGDWFQIPLWVNEEQKSINLQKYTLKDVKLTRKDPNYSVHIPGLLDKKPQILVGDKIVISRPQEDNSWEGRVHAVLWDDVRLRMPSDFSLYRGDDFDVLFLLNRLPLRRMHHAVLSRPYPERILFPRAAHIIEGPAATGAFDSNFVQSCIHIQDDPDKLRAVFVIANQPAGSVPFVLFGPPGTGKTTAIVEAICQLLTKDQNHRIIACAQSNRAADTIALKLRLANVQPDAMLRLNAMSRSIEDLPPELRPFCPINGNNVFATPSLKELSAYRVVVCTSVSGGIPSGLGVKRGHFSHVFIDEAGQSAEPESMIPILSLAGRSTNVILAGDTCQLGPVIESRIAADLGLKESFLDRIMKMDIYNVQPWRDMTIVRLKRQYRSHPDILAFSSDQFYRGELQNCADPSITHRFLSSSILVTKGYPVVFHGITGKEYREGSSPSFFNIDEASLVKMYCEKLAQQHRDLKAEDVGIITPYLAQRGKIMQILPDEFKDAKVGTVEDFQGQERLVIILSMVRSNTRHISGDLRHSLGFLANPRRTNVALTRARSLLIVIGDPRVLSLDPTWRNWLDEVNSRRGARGQPIPASTGYDGNASGEEGQARARDADRMQRIRANIVRREGYEGVLGGTASDSEDEDEVLNFLGGR</sequence>
<evidence type="ECO:0000259" key="12">
    <source>
        <dbReference type="Pfam" id="PF13086"/>
    </source>
</evidence>
<evidence type="ECO:0000259" key="13">
    <source>
        <dbReference type="Pfam" id="PF13087"/>
    </source>
</evidence>
<dbReference type="InterPro" id="IPR027417">
    <property type="entry name" value="P-loop_NTPase"/>
</dbReference>
<evidence type="ECO:0000259" key="14">
    <source>
        <dbReference type="Pfam" id="PF21634"/>
    </source>
</evidence>
<dbReference type="FunFam" id="3.40.50.300:FF:000326">
    <property type="entry name" value="P-loop containing nucleoside triphosphate hydrolase"/>
    <property type="match status" value="1"/>
</dbReference>
<feature type="compositionally biased region" description="Basic and acidic residues" evidence="11">
    <location>
        <begin position="50"/>
        <end position="64"/>
    </location>
</feature>
<keyword evidence="4" id="KW-0963">Cytoplasm</keyword>
<dbReference type="CDD" id="cd18038">
    <property type="entry name" value="DEXXQc_Helz-like"/>
    <property type="match status" value="1"/>
</dbReference>
<dbReference type="GO" id="GO:0005694">
    <property type="term" value="C:chromosome"/>
    <property type="evidence" value="ECO:0007669"/>
    <property type="project" value="UniProtKB-ARBA"/>
</dbReference>
<feature type="domain" description="Helicase MOV-10-like beta-barrel" evidence="14">
    <location>
        <begin position="305"/>
        <end position="381"/>
    </location>
</feature>
<dbReference type="STRING" id="5364.A0A5C3MUY1"/>
<evidence type="ECO:0000256" key="11">
    <source>
        <dbReference type="SAM" id="MobiDB-lite"/>
    </source>
</evidence>
<keyword evidence="5" id="KW-0547">Nucleotide-binding</keyword>
<dbReference type="Pfam" id="PF13087">
    <property type="entry name" value="AAA_12"/>
    <property type="match status" value="1"/>
</dbReference>
<dbReference type="CDD" id="cd18808">
    <property type="entry name" value="SF1_C_Upf1"/>
    <property type="match status" value="1"/>
</dbReference>
<protein>
    <recommendedName>
        <fullName evidence="3">RNA helicase</fullName>
        <ecNumber evidence="3">3.6.4.13</ecNumber>
    </recommendedName>
</protein>
<comment type="subcellular location">
    <subcellularLocation>
        <location evidence="1">Cytoplasm</location>
    </subcellularLocation>
</comment>
<dbReference type="InterPro" id="IPR041677">
    <property type="entry name" value="DNA2/NAM7_AAA_11"/>
</dbReference>
<reference evidence="15 16" key="1">
    <citation type="journal article" date="2019" name="Nat. Ecol. Evol.">
        <title>Megaphylogeny resolves global patterns of mushroom evolution.</title>
        <authorList>
            <person name="Varga T."/>
            <person name="Krizsan K."/>
            <person name="Foldi C."/>
            <person name="Dima B."/>
            <person name="Sanchez-Garcia M."/>
            <person name="Sanchez-Ramirez S."/>
            <person name="Szollosi G.J."/>
            <person name="Szarkandi J.G."/>
            <person name="Papp V."/>
            <person name="Albert L."/>
            <person name="Andreopoulos W."/>
            <person name="Angelini C."/>
            <person name="Antonin V."/>
            <person name="Barry K.W."/>
            <person name="Bougher N.L."/>
            <person name="Buchanan P."/>
            <person name="Buyck B."/>
            <person name="Bense V."/>
            <person name="Catcheside P."/>
            <person name="Chovatia M."/>
            <person name="Cooper J."/>
            <person name="Damon W."/>
            <person name="Desjardin D."/>
            <person name="Finy P."/>
            <person name="Geml J."/>
            <person name="Haridas S."/>
            <person name="Hughes K."/>
            <person name="Justo A."/>
            <person name="Karasinski D."/>
            <person name="Kautmanova I."/>
            <person name="Kiss B."/>
            <person name="Kocsube S."/>
            <person name="Kotiranta H."/>
            <person name="LaButti K.M."/>
            <person name="Lechner B.E."/>
            <person name="Liimatainen K."/>
            <person name="Lipzen A."/>
            <person name="Lukacs Z."/>
            <person name="Mihaltcheva S."/>
            <person name="Morgado L.N."/>
            <person name="Niskanen T."/>
            <person name="Noordeloos M.E."/>
            <person name="Ohm R.A."/>
            <person name="Ortiz-Santana B."/>
            <person name="Ovrebo C."/>
            <person name="Racz N."/>
            <person name="Riley R."/>
            <person name="Savchenko A."/>
            <person name="Shiryaev A."/>
            <person name="Soop K."/>
            <person name="Spirin V."/>
            <person name="Szebenyi C."/>
            <person name="Tomsovsky M."/>
            <person name="Tulloss R.E."/>
            <person name="Uehling J."/>
            <person name="Grigoriev I.V."/>
            <person name="Vagvolgyi C."/>
            <person name="Papp T."/>
            <person name="Martin F.M."/>
            <person name="Miettinen O."/>
            <person name="Hibbett D.S."/>
            <person name="Nagy L.G."/>
        </authorList>
    </citation>
    <scope>NUCLEOTIDE SEQUENCE [LARGE SCALE GENOMIC DNA]</scope>
    <source>
        <strain evidence="15 16">OMC1185</strain>
    </source>
</reference>
<comment type="catalytic activity">
    <reaction evidence="10">
        <text>ATP + H2O = ADP + phosphate + H(+)</text>
        <dbReference type="Rhea" id="RHEA:13065"/>
        <dbReference type="ChEBI" id="CHEBI:15377"/>
        <dbReference type="ChEBI" id="CHEBI:15378"/>
        <dbReference type="ChEBI" id="CHEBI:30616"/>
        <dbReference type="ChEBI" id="CHEBI:43474"/>
        <dbReference type="ChEBI" id="CHEBI:456216"/>
        <dbReference type="EC" id="3.6.4.13"/>
    </reaction>
</comment>
<dbReference type="Pfam" id="PF13086">
    <property type="entry name" value="AAA_11"/>
    <property type="match status" value="2"/>
</dbReference>
<keyword evidence="7" id="KW-0347">Helicase</keyword>
<dbReference type="GO" id="GO:0032574">
    <property type="term" value="F:5'-3' RNA helicase activity"/>
    <property type="evidence" value="ECO:0007669"/>
    <property type="project" value="InterPro"/>
</dbReference>
<evidence type="ECO:0000256" key="1">
    <source>
        <dbReference type="ARBA" id="ARBA00004496"/>
    </source>
</evidence>
<dbReference type="PANTHER" id="PTHR45418">
    <property type="entry name" value="CANCER/TESTIS ANTIGEN 55"/>
    <property type="match status" value="1"/>
</dbReference>
<gene>
    <name evidence="15" type="ORF">OE88DRAFT_1662728</name>
</gene>
<dbReference type="InterPro" id="IPR047187">
    <property type="entry name" value="SF1_C_Upf1"/>
</dbReference>
<evidence type="ECO:0000256" key="5">
    <source>
        <dbReference type="ARBA" id="ARBA00022741"/>
    </source>
</evidence>
<dbReference type="EC" id="3.6.4.13" evidence="3"/>
<evidence type="ECO:0000256" key="2">
    <source>
        <dbReference type="ARBA" id="ARBA00005601"/>
    </source>
</evidence>
<name>A0A5C3MUY1_9AGAM</name>
<evidence type="ECO:0000256" key="9">
    <source>
        <dbReference type="ARBA" id="ARBA00023158"/>
    </source>
</evidence>
<dbReference type="InterPro" id="IPR041679">
    <property type="entry name" value="DNA2/NAM7-like_C"/>
</dbReference>
<dbReference type="GO" id="GO:0031047">
    <property type="term" value="P:regulatory ncRNA-mediated gene silencing"/>
    <property type="evidence" value="ECO:0007669"/>
    <property type="project" value="UniProtKB-KW"/>
</dbReference>
<organism evidence="15 16">
    <name type="scientific">Heliocybe sulcata</name>
    <dbReference type="NCBI Taxonomy" id="5364"/>
    <lineage>
        <taxon>Eukaryota</taxon>
        <taxon>Fungi</taxon>
        <taxon>Dikarya</taxon>
        <taxon>Basidiomycota</taxon>
        <taxon>Agaricomycotina</taxon>
        <taxon>Agaricomycetes</taxon>
        <taxon>Gloeophyllales</taxon>
        <taxon>Gloeophyllaceae</taxon>
        <taxon>Heliocybe</taxon>
    </lineage>
</organism>
<keyword evidence="6 15" id="KW-0378">Hydrolase</keyword>
<dbReference type="Gene3D" id="3.40.50.300">
    <property type="entry name" value="P-loop containing nucleotide triphosphate hydrolases"/>
    <property type="match status" value="2"/>
</dbReference>
<feature type="region of interest" description="Disordered" evidence="11">
    <location>
        <begin position="906"/>
        <end position="925"/>
    </location>
</feature>
<evidence type="ECO:0000256" key="3">
    <source>
        <dbReference type="ARBA" id="ARBA00012552"/>
    </source>
</evidence>
<feature type="region of interest" description="Disordered" evidence="11">
    <location>
        <begin position="856"/>
        <end position="885"/>
    </location>
</feature>
<proteinExistence type="inferred from homology"/>
<feature type="compositionally biased region" description="Polar residues" evidence="11">
    <location>
        <begin position="66"/>
        <end position="77"/>
    </location>
</feature>
<dbReference type="GO" id="GO:0003723">
    <property type="term" value="F:RNA binding"/>
    <property type="evidence" value="ECO:0007669"/>
    <property type="project" value="InterPro"/>
</dbReference>
<evidence type="ECO:0000256" key="8">
    <source>
        <dbReference type="ARBA" id="ARBA00022840"/>
    </source>
</evidence>
<feature type="domain" description="DNA2/NAM7 helicase helicase" evidence="12">
    <location>
        <begin position="456"/>
        <end position="515"/>
    </location>
</feature>
<evidence type="ECO:0000313" key="16">
    <source>
        <dbReference type="Proteomes" id="UP000305948"/>
    </source>
</evidence>
<evidence type="ECO:0000256" key="6">
    <source>
        <dbReference type="ARBA" id="ARBA00022801"/>
    </source>
</evidence>
<feature type="region of interest" description="Disordered" evidence="11">
    <location>
        <begin position="15"/>
        <end position="77"/>
    </location>
</feature>
<dbReference type="AlphaFoldDB" id="A0A5C3MUY1"/>
<accession>A0A5C3MUY1</accession>
<keyword evidence="16" id="KW-1185">Reference proteome</keyword>
<dbReference type="SUPFAM" id="SSF52540">
    <property type="entry name" value="P-loop containing nucleoside triphosphate hydrolases"/>
    <property type="match status" value="1"/>
</dbReference>
<dbReference type="GO" id="GO:0005524">
    <property type="term" value="F:ATP binding"/>
    <property type="evidence" value="ECO:0007669"/>
    <property type="project" value="UniProtKB-KW"/>
</dbReference>
<dbReference type="GO" id="GO:0005737">
    <property type="term" value="C:cytoplasm"/>
    <property type="evidence" value="ECO:0007669"/>
    <property type="project" value="UniProtKB-SubCell"/>
</dbReference>
<feature type="domain" description="DNA2/NAM7 helicase-like C-terminal" evidence="13">
    <location>
        <begin position="630"/>
        <end position="836"/>
    </location>
</feature>
<evidence type="ECO:0000256" key="4">
    <source>
        <dbReference type="ARBA" id="ARBA00022490"/>
    </source>
</evidence>
<keyword evidence="8" id="KW-0067">ATP-binding</keyword>
<dbReference type="GO" id="GO:0016787">
    <property type="term" value="F:hydrolase activity"/>
    <property type="evidence" value="ECO:0007669"/>
    <property type="project" value="UniProtKB-KW"/>
</dbReference>
<dbReference type="EMBL" id="ML213516">
    <property type="protein sequence ID" value="TFK49279.1"/>
    <property type="molecule type" value="Genomic_DNA"/>
</dbReference>
<keyword evidence="9" id="KW-0943">RNA-mediated gene silencing</keyword>
<feature type="region of interest" description="Disordered" evidence="11">
    <location>
        <begin position="215"/>
        <end position="237"/>
    </location>
</feature>
<dbReference type="PANTHER" id="PTHR45418:SF1">
    <property type="entry name" value="CANCER_TESTIS ANTIGEN 55"/>
    <property type="match status" value="1"/>
</dbReference>
<evidence type="ECO:0000256" key="10">
    <source>
        <dbReference type="ARBA" id="ARBA00047984"/>
    </source>
</evidence>
<dbReference type="OrthoDB" id="6513042at2759"/>
<evidence type="ECO:0000313" key="15">
    <source>
        <dbReference type="EMBL" id="TFK49279.1"/>
    </source>
</evidence>
<dbReference type="InterPro" id="IPR049080">
    <property type="entry name" value="MOV-10-like_beta-barrel"/>
</dbReference>
<dbReference type="Pfam" id="PF21634">
    <property type="entry name" value="MOV-10_beta-barrel"/>
    <property type="match status" value="1"/>
</dbReference>
<comment type="similarity">
    <text evidence="2">Belongs to the DNA2/NAM7 helicase family. SDE3 subfamily.</text>
</comment>